<dbReference type="Proteomes" id="UP001304300">
    <property type="component" value="Chromosome"/>
</dbReference>
<keyword evidence="2" id="KW-1185">Reference proteome</keyword>
<gene>
    <name evidence="1" type="ORF">RZN69_14465</name>
</gene>
<dbReference type="AlphaFoldDB" id="A0AAQ3QUD5"/>
<proteinExistence type="predicted"/>
<dbReference type="KEGG" id="puo:RZN69_14465"/>
<accession>A0AAQ3QUD5</accession>
<reference evidence="1 2" key="1">
    <citation type="submission" date="2023-10" db="EMBL/GenBank/DDBJ databases">
        <title>Rubellicoccus peritrichatus gen. nov., sp. nov., isolated from an algae of coral reef tank.</title>
        <authorList>
            <person name="Luo J."/>
        </authorList>
    </citation>
    <scope>NUCLEOTIDE SEQUENCE [LARGE SCALE GENOMIC DNA]</scope>
    <source>
        <strain evidence="1 2">CR14</strain>
    </source>
</reference>
<protein>
    <submittedName>
        <fullName evidence="1">Uncharacterized protein</fullName>
    </submittedName>
</protein>
<sequence length="151" mass="17137">MYRLKMITAALLVCAVISPLEAKKDLVQKRAKRIEFAEEQWQRPDKVTLNVHYRVPVIEVLGYLAANYDDPQKLNTIVDKLRPISNRVKTLSGDKFEGRSFPATLQAETEKLRSQMMSDVTAVYGSATTQKIESYLELKYRSLGGLFGPLN</sequence>
<evidence type="ECO:0000313" key="1">
    <source>
        <dbReference type="EMBL" id="WOO39825.1"/>
    </source>
</evidence>
<dbReference type="EMBL" id="CP136920">
    <property type="protein sequence ID" value="WOO39825.1"/>
    <property type="molecule type" value="Genomic_DNA"/>
</dbReference>
<evidence type="ECO:0000313" key="2">
    <source>
        <dbReference type="Proteomes" id="UP001304300"/>
    </source>
</evidence>
<dbReference type="RefSeq" id="WP_317831848.1">
    <property type="nucleotide sequence ID" value="NZ_CP136920.1"/>
</dbReference>
<name>A0AAQ3QUD5_9BACT</name>
<organism evidence="1 2">
    <name type="scientific">Rubellicoccus peritrichatus</name>
    <dbReference type="NCBI Taxonomy" id="3080537"/>
    <lineage>
        <taxon>Bacteria</taxon>
        <taxon>Pseudomonadati</taxon>
        <taxon>Verrucomicrobiota</taxon>
        <taxon>Opitutia</taxon>
        <taxon>Puniceicoccales</taxon>
        <taxon>Cerasicoccaceae</taxon>
        <taxon>Rubellicoccus</taxon>
    </lineage>
</organism>